<name>A0A8K0SQ96_9HYPO</name>
<reference evidence="1" key="1">
    <citation type="journal article" date="2021" name="Nat. Commun.">
        <title>Genetic determinants of endophytism in the Arabidopsis root mycobiome.</title>
        <authorList>
            <person name="Mesny F."/>
            <person name="Miyauchi S."/>
            <person name="Thiergart T."/>
            <person name="Pickel B."/>
            <person name="Atanasova L."/>
            <person name="Karlsson M."/>
            <person name="Huettel B."/>
            <person name="Barry K.W."/>
            <person name="Haridas S."/>
            <person name="Chen C."/>
            <person name="Bauer D."/>
            <person name="Andreopoulos W."/>
            <person name="Pangilinan J."/>
            <person name="LaButti K."/>
            <person name="Riley R."/>
            <person name="Lipzen A."/>
            <person name="Clum A."/>
            <person name="Drula E."/>
            <person name="Henrissat B."/>
            <person name="Kohler A."/>
            <person name="Grigoriev I.V."/>
            <person name="Martin F.M."/>
            <person name="Hacquard S."/>
        </authorList>
    </citation>
    <scope>NUCLEOTIDE SEQUENCE</scope>
    <source>
        <strain evidence="1">MPI-CAGE-CH-0235</strain>
    </source>
</reference>
<dbReference type="OrthoDB" id="3783227at2759"/>
<proteinExistence type="predicted"/>
<keyword evidence="2" id="KW-1185">Reference proteome</keyword>
<comment type="caution">
    <text evidence="1">The sequence shown here is derived from an EMBL/GenBank/DDBJ whole genome shotgun (WGS) entry which is preliminary data.</text>
</comment>
<sequence>MEKPTMYSRTYSKCSARQLVSGKGARGPPLSRRDLLVEFRNHADKTSQRGTALVSVSNRIIDTIAFIEAEATANIHHAQQLAMDCNLPGPGKFHYEFLFEWAIPEKYVVHQVSLRTLMDRGLWKNELQYLALKPTTAELRYHIASIMGPLKPFNGGWKIGIYVGYFARKFGARAPVDWIAHQLFRDCVQTKVINEDTGRLNFAHGESNTVDLQFFCDLDEGINTVLVEWWLADVDFHVDLKLFEEWQCFEGSYDNETNDTLLAKHVKIREAIEAGAIEIGL</sequence>
<protein>
    <submittedName>
        <fullName evidence="1">Uncharacterized protein</fullName>
    </submittedName>
</protein>
<evidence type="ECO:0000313" key="1">
    <source>
        <dbReference type="EMBL" id="KAH7316970.1"/>
    </source>
</evidence>
<dbReference type="AlphaFoldDB" id="A0A8K0SQ96"/>
<dbReference type="Proteomes" id="UP000813444">
    <property type="component" value="Unassembled WGS sequence"/>
</dbReference>
<evidence type="ECO:0000313" key="2">
    <source>
        <dbReference type="Proteomes" id="UP000813444"/>
    </source>
</evidence>
<accession>A0A8K0SQ96</accession>
<organism evidence="1 2">
    <name type="scientific">Stachybotrys elegans</name>
    <dbReference type="NCBI Taxonomy" id="80388"/>
    <lineage>
        <taxon>Eukaryota</taxon>
        <taxon>Fungi</taxon>
        <taxon>Dikarya</taxon>
        <taxon>Ascomycota</taxon>
        <taxon>Pezizomycotina</taxon>
        <taxon>Sordariomycetes</taxon>
        <taxon>Hypocreomycetidae</taxon>
        <taxon>Hypocreales</taxon>
        <taxon>Stachybotryaceae</taxon>
        <taxon>Stachybotrys</taxon>
    </lineage>
</organism>
<dbReference type="EMBL" id="JAGPNK010000008">
    <property type="protein sequence ID" value="KAH7316970.1"/>
    <property type="molecule type" value="Genomic_DNA"/>
</dbReference>
<gene>
    <name evidence="1" type="ORF">B0I35DRAFT_469389</name>
</gene>